<evidence type="ECO:0000313" key="2">
    <source>
        <dbReference type="EMBL" id="KAH9643737.1"/>
    </source>
</evidence>
<feature type="non-terminal residue" evidence="2">
    <location>
        <position position="1"/>
    </location>
</feature>
<comment type="caution">
    <text evidence="2">The sequence shown here is derived from an EMBL/GenBank/DDBJ whole genome shotgun (WGS) entry which is preliminary data.</text>
</comment>
<protein>
    <submittedName>
        <fullName evidence="2">Uncharacterized protein</fullName>
    </submittedName>
</protein>
<dbReference type="Proteomes" id="UP000814243">
    <property type="component" value="Unassembled WGS sequence"/>
</dbReference>
<proteinExistence type="predicted"/>
<dbReference type="AlphaFoldDB" id="A0A922MVZ4"/>
<accession>A0A922MVZ4</accession>
<feature type="region of interest" description="Disordered" evidence="1">
    <location>
        <begin position="61"/>
        <end position="87"/>
    </location>
</feature>
<evidence type="ECO:0000256" key="1">
    <source>
        <dbReference type="SAM" id="MobiDB-lite"/>
    </source>
</evidence>
<reference evidence="2" key="1">
    <citation type="journal article" date="2021" name="G3 (Bethesda)">
        <title>Genome and transcriptome analysis of the beet armyworm Spodoptera exigua reveals targets for pest control. .</title>
        <authorList>
            <person name="Simon S."/>
            <person name="Breeschoten T."/>
            <person name="Jansen H.J."/>
            <person name="Dirks R.P."/>
            <person name="Schranz M.E."/>
            <person name="Ros V.I.D."/>
        </authorList>
    </citation>
    <scope>NUCLEOTIDE SEQUENCE</scope>
    <source>
        <strain evidence="2">TB_SE_WUR_2020</strain>
    </source>
</reference>
<dbReference type="EMBL" id="JACEFF010000114">
    <property type="protein sequence ID" value="KAH9643737.1"/>
    <property type="molecule type" value="Genomic_DNA"/>
</dbReference>
<sequence>MKTSLSIVKSKGLVTPVVEMVARTRLQNLQGHQHMPLDPSLSDGRDFFDDEIADQPALLFRKNTDGSPSNKTLETDTSKHLRRSRERITSSPLVQRNRKLCGLRNGGTERTPSLDTLSSLASDDLMMDNDLAQSITSLQSVDDYIERLDSSLRSGLNSLDERQLRQELSSSKTAVRQWSQLLEQNNLLDRQLAAMAQGINASDSLTASNNSLTNI</sequence>
<organism evidence="2 3">
    <name type="scientific">Spodoptera exigua</name>
    <name type="common">Beet armyworm</name>
    <name type="synonym">Noctua fulgens</name>
    <dbReference type="NCBI Taxonomy" id="7107"/>
    <lineage>
        <taxon>Eukaryota</taxon>
        <taxon>Metazoa</taxon>
        <taxon>Ecdysozoa</taxon>
        <taxon>Arthropoda</taxon>
        <taxon>Hexapoda</taxon>
        <taxon>Insecta</taxon>
        <taxon>Pterygota</taxon>
        <taxon>Neoptera</taxon>
        <taxon>Endopterygota</taxon>
        <taxon>Lepidoptera</taxon>
        <taxon>Glossata</taxon>
        <taxon>Ditrysia</taxon>
        <taxon>Noctuoidea</taxon>
        <taxon>Noctuidae</taxon>
        <taxon>Amphipyrinae</taxon>
        <taxon>Spodoptera</taxon>
    </lineage>
</organism>
<evidence type="ECO:0000313" key="3">
    <source>
        <dbReference type="Proteomes" id="UP000814243"/>
    </source>
</evidence>
<name>A0A922MVZ4_SPOEX</name>
<gene>
    <name evidence="2" type="ORF">HF086_009244</name>
</gene>